<dbReference type="OrthoDB" id="430518at2759"/>
<comment type="caution">
    <text evidence="2">The sequence shown here is derived from an EMBL/GenBank/DDBJ whole genome shotgun (WGS) entry which is preliminary data.</text>
</comment>
<keyword evidence="3" id="KW-1185">Reference proteome</keyword>
<evidence type="ECO:0000313" key="3">
    <source>
        <dbReference type="Proteomes" id="UP000601435"/>
    </source>
</evidence>
<reference evidence="2" key="1">
    <citation type="submission" date="2021-02" db="EMBL/GenBank/DDBJ databases">
        <authorList>
            <person name="Dougan E. K."/>
            <person name="Rhodes N."/>
            <person name="Thang M."/>
            <person name="Chan C."/>
        </authorList>
    </citation>
    <scope>NUCLEOTIDE SEQUENCE</scope>
</reference>
<proteinExistence type="predicted"/>
<feature type="region of interest" description="Disordered" evidence="1">
    <location>
        <begin position="271"/>
        <end position="300"/>
    </location>
</feature>
<protein>
    <submittedName>
        <fullName evidence="2">Uncharacterized protein</fullName>
    </submittedName>
</protein>
<accession>A0A812YBA0</accession>
<dbReference type="Proteomes" id="UP000601435">
    <property type="component" value="Unassembled WGS sequence"/>
</dbReference>
<dbReference type="EMBL" id="CAJNJA010040882">
    <property type="protein sequence ID" value="CAE7770145.1"/>
    <property type="molecule type" value="Genomic_DNA"/>
</dbReference>
<sequence length="935" mass="99280">EEVGGLDGEALAARDCACVGEGFLDPLAPLCVLACGEDEEGFPVTVHCVVVGDVQGKLLICLPAAAWRRKVAKRTVPRGFLSKVIAAEVAAASGAERAVELPGQTVRVWLGFCEGEAEQSIQVSDAPPSVNFGALPNGDLLVPFAEALALLWQHQVSGSATTPMHTANEGTEAPGSLPERLASIERTLASLVPSLGSGATVPAAPQPVTRAKAGPAVPQLGASAAARPQELGEPVAYPGLDQSVVAAALASGVAPHVLGEMSRLVEARPLHRLRAEPQQGAATRRPTPLDESEEEAEAYEPVGAPAVAASSAQPAKNLESAEAFAQAMVRCLDSLKSGSGKQTALDRALDASGGGSLDGSLNSGRRNAAARKALRDSLASAPQEISKMIESLMAEDLNASTPGAGSPVLTSTRALNIALLQADQCSIDRGSWLLAQELLREEAEFTDRRQKLSHRTTTTNKEQAPCLSLPALWNSMPRALCRCSGSFASFLRSALRSEPNRAPTPFTWPCPLPFPEASDANRPGLWKKRLINLTVARLSYEHLGCPSSCPSTIRLGVPLNRKQWQQVKNLEHLVFGSFFPLTFEPQDYGRIGHKVEGQAKTLSALGRAAASVCRGFSAGYLPRSVSVEGAPSDLGPSPVQIVGTLPGKPDIAAMPIVADRVKLPACPTFVASPYMDRTTADFFENPLHHARVPDPAAERPPFVKILADSRQKLLLLQALARSGRLEPLSSVPREREDWGAGLFAVAKDGARDRLVLDARPANELENFPGRWVHTLASAACLGCLNLRPDEVLMMCGTDLQDCFYQFKATPERLVRNHLACKLTLSEAAFVFGRPADSFQAPGGFVWCGLSSLAMGDSSACEFAQCSHLGVLAQARVVHAGELLVQAAAPPRGLLSVGLVIDDLIVLQRCLASQLPFFAENPGRYSDKKTFEDKTQ</sequence>
<name>A0A812YBA0_9DINO</name>
<evidence type="ECO:0000313" key="2">
    <source>
        <dbReference type="EMBL" id="CAE7770145.1"/>
    </source>
</evidence>
<gene>
    <name evidence="2" type="ORF">SNEC2469_LOCUS22489</name>
</gene>
<organism evidence="2 3">
    <name type="scientific">Symbiodinium necroappetens</name>
    <dbReference type="NCBI Taxonomy" id="1628268"/>
    <lineage>
        <taxon>Eukaryota</taxon>
        <taxon>Sar</taxon>
        <taxon>Alveolata</taxon>
        <taxon>Dinophyceae</taxon>
        <taxon>Suessiales</taxon>
        <taxon>Symbiodiniaceae</taxon>
        <taxon>Symbiodinium</taxon>
    </lineage>
</organism>
<feature type="non-terminal residue" evidence="2">
    <location>
        <position position="935"/>
    </location>
</feature>
<dbReference type="AlphaFoldDB" id="A0A812YBA0"/>
<feature type="non-terminal residue" evidence="2">
    <location>
        <position position="1"/>
    </location>
</feature>
<evidence type="ECO:0000256" key="1">
    <source>
        <dbReference type="SAM" id="MobiDB-lite"/>
    </source>
</evidence>